<evidence type="ECO:0000256" key="4">
    <source>
        <dbReference type="ARBA" id="ARBA00022798"/>
    </source>
</evidence>
<dbReference type="PRINTS" id="PR01001">
    <property type="entry name" value="FADG3PDH"/>
</dbReference>
<dbReference type="SUPFAM" id="SSF51905">
    <property type="entry name" value="FAD/NAD(P)-binding domain"/>
    <property type="match status" value="1"/>
</dbReference>
<keyword evidence="5" id="KW-0274">FAD</keyword>
<dbReference type="PANTHER" id="PTHR11985:SF35">
    <property type="entry name" value="ANAEROBIC GLYCEROL-3-PHOSPHATE DEHYDROGENASE SUBUNIT A"/>
    <property type="match status" value="1"/>
</dbReference>
<dbReference type="Proteomes" id="UP000806285">
    <property type="component" value="Unassembled WGS sequence"/>
</dbReference>
<dbReference type="InterPro" id="IPR006076">
    <property type="entry name" value="FAD-dep_OxRdtase"/>
</dbReference>
<gene>
    <name evidence="9" type="ORF">IM787_07040</name>
</gene>
<comment type="cofactor">
    <cofactor evidence="1">
        <name>FAD</name>
        <dbReference type="ChEBI" id="CHEBI:57692"/>
    </cofactor>
</comment>
<keyword evidence="3" id="KW-0285">Flavoprotein</keyword>
<keyword evidence="6" id="KW-0560">Oxidoreductase</keyword>
<proteinExistence type="inferred from homology"/>
<feature type="domain" description="FAD dependent oxidoreductase" evidence="7">
    <location>
        <begin position="28"/>
        <end position="390"/>
    </location>
</feature>
<dbReference type="PROSITE" id="PS00978">
    <property type="entry name" value="FAD_G3PDH_2"/>
    <property type="match status" value="1"/>
</dbReference>
<dbReference type="InterPro" id="IPR036188">
    <property type="entry name" value="FAD/NAD-bd_sf"/>
</dbReference>
<organism evidence="9 10">
    <name type="scientific">Ramlibacter pallidus</name>
    <dbReference type="NCBI Taxonomy" id="2780087"/>
    <lineage>
        <taxon>Bacteria</taxon>
        <taxon>Pseudomonadati</taxon>
        <taxon>Pseudomonadota</taxon>
        <taxon>Betaproteobacteria</taxon>
        <taxon>Burkholderiales</taxon>
        <taxon>Comamonadaceae</taxon>
        <taxon>Ramlibacter</taxon>
    </lineage>
</organism>
<name>A0ABR9S1Z0_9BURK</name>
<sequence>MNDSSTQSAAPTRREDLLARLAQGGTWDLAVVGGGATGLGVALDAAARGLKVVLLESHDFAKGTSSRATKLVHGGVRYLAQGNIGLVREALQERTTLLKNAPHLAQPLAFVMPSYKLWETPFYGAGLKMYDALAGAAGLGRTEFLSRRQTLACLPTARPDGLKGGVKYWDGQFDDARLALALARTAAARGALLVNYCAVTGLLHTGGKLAGVNCRDAETGREFTVRARCVVNATGVWVDELRRQDGVAAGRKVEPMVAPSQGVHAVVDREFLPSDHALMVPKTSDGRVLFGVPWMGKLILGTTDTPRGDLAREPRPFREELDFILGESARYLVRAPRREDIRSLWVGLRPLVKPVGDDAETTKSLSREHTVLVSKTGLVTVTGGKWTTYRAMAEDVLEKCFTAGLLERTPAGVTANLRLVGAPPAEAQPMSISAAPGLHLYGAEAGEVAAIRGDRHLGGGLTVAMVRFAARHEYARTVEDVLARRIRLLFLDAAQAAALSAEVGAILLEETGIDPQAAAFRELAQTYVRMPA</sequence>
<comment type="similarity">
    <text evidence="2">Belongs to the FAD-dependent glycerol-3-phosphate dehydrogenase family.</text>
</comment>
<dbReference type="InterPro" id="IPR000447">
    <property type="entry name" value="G3P_DH_FAD-dep"/>
</dbReference>
<feature type="domain" description="Alpha-glycerophosphate oxidase C-terminal" evidence="8">
    <location>
        <begin position="438"/>
        <end position="516"/>
    </location>
</feature>
<keyword evidence="10" id="KW-1185">Reference proteome</keyword>
<dbReference type="Pfam" id="PF16901">
    <property type="entry name" value="DAO_C"/>
    <property type="match status" value="1"/>
</dbReference>
<dbReference type="InterPro" id="IPR038299">
    <property type="entry name" value="DAO_C_sf"/>
</dbReference>
<dbReference type="EMBL" id="JADDIV010000002">
    <property type="protein sequence ID" value="MBE7367312.1"/>
    <property type="molecule type" value="Genomic_DNA"/>
</dbReference>
<evidence type="ECO:0000259" key="7">
    <source>
        <dbReference type="Pfam" id="PF01266"/>
    </source>
</evidence>
<dbReference type="InterPro" id="IPR031656">
    <property type="entry name" value="DAO_C"/>
</dbReference>
<dbReference type="Pfam" id="PF01266">
    <property type="entry name" value="DAO"/>
    <property type="match status" value="1"/>
</dbReference>
<keyword evidence="4" id="KW-0319">Glycerol metabolism</keyword>
<evidence type="ECO:0000256" key="1">
    <source>
        <dbReference type="ARBA" id="ARBA00001974"/>
    </source>
</evidence>
<evidence type="ECO:0000256" key="6">
    <source>
        <dbReference type="ARBA" id="ARBA00023002"/>
    </source>
</evidence>
<accession>A0ABR9S1Z0</accession>
<dbReference type="Gene3D" id="1.10.8.870">
    <property type="entry name" value="Alpha-glycerophosphate oxidase, cap domain"/>
    <property type="match status" value="1"/>
</dbReference>
<reference evidence="9 10" key="1">
    <citation type="submission" date="2020-10" db="EMBL/GenBank/DDBJ databases">
        <title>Ramlibacter sp. HM2 16S ribosomal RNA gene Genome sequencing and assembly.</title>
        <authorList>
            <person name="Kang M."/>
        </authorList>
    </citation>
    <scope>NUCLEOTIDE SEQUENCE [LARGE SCALE GENOMIC DNA]</scope>
    <source>
        <strain evidence="9 10">HM2</strain>
    </source>
</reference>
<dbReference type="Gene3D" id="3.50.50.60">
    <property type="entry name" value="FAD/NAD(P)-binding domain"/>
    <property type="match status" value="1"/>
</dbReference>
<dbReference type="PANTHER" id="PTHR11985">
    <property type="entry name" value="GLYCEROL-3-PHOSPHATE DEHYDROGENASE"/>
    <property type="match status" value="1"/>
</dbReference>
<evidence type="ECO:0000313" key="10">
    <source>
        <dbReference type="Proteomes" id="UP000806285"/>
    </source>
</evidence>
<evidence type="ECO:0000256" key="3">
    <source>
        <dbReference type="ARBA" id="ARBA00022630"/>
    </source>
</evidence>
<protein>
    <submittedName>
        <fullName evidence="9">Glycerol-3-phosphate dehydrogenase/oxidase</fullName>
    </submittedName>
</protein>
<dbReference type="RefSeq" id="WP_193675929.1">
    <property type="nucleotide sequence ID" value="NZ_JADDIV010000002.1"/>
</dbReference>
<evidence type="ECO:0000256" key="2">
    <source>
        <dbReference type="ARBA" id="ARBA00007330"/>
    </source>
</evidence>
<evidence type="ECO:0000256" key="5">
    <source>
        <dbReference type="ARBA" id="ARBA00022827"/>
    </source>
</evidence>
<comment type="caution">
    <text evidence="9">The sequence shown here is derived from an EMBL/GenBank/DDBJ whole genome shotgun (WGS) entry which is preliminary data.</text>
</comment>
<dbReference type="Gene3D" id="3.30.9.10">
    <property type="entry name" value="D-Amino Acid Oxidase, subunit A, domain 2"/>
    <property type="match status" value="1"/>
</dbReference>
<evidence type="ECO:0000313" key="9">
    <source>
        <dbReference type="EMBL" id="MBE7367312.1"/>
    </source>
</evidence>
<evidence type="ECO:0000259" key="8">
    <source>
        <dbReference type="Pfam" id="PF16901"/>
    </source>
</evidence>